<dbReference type="InterPro" id="IPR049704">
    <property type="entry name" value="Aminotrans_3_PPA_site"/>
</dbReference>
<feature type="binding site" evidence="11">
    <location>
        <position position="158"/>
    </location>
    <ligand>
        <name>substrate</name>
    </ligand>
</feature>
<comment type="caution">
    <text evidence="11">Lacks conserved residue(s) required for the propagation of feature annotation.</text>
</comment>
<evidence type="ECO:0000256" key="5">
    <source>
        <dbReference type="ARBA" id="ARBA00022576"/>
    </source>
</evidence>
<dbReference type="Proteomes" id="UP000178082">
    <property type="component" value="Unassembled WGS sequence"/>
</dbReference>
<evidence type="ECO:0000256" key="9">
    <source>
        <dbReference type="ARBA" id="ARBA00022898"/>
    </source>
</evidence>
<name>A0A1F7SCR8_9BACT</name>
<feature type="binding site" evidence="11">
    <location>
        <begin position="123"/>
        <end position="124"/>
    </location>
    <ligand>
        <name>pyridoxal 5'-phosphate</name>
        <dbReference type="ChEBI" id="CHEBI:597326"/>
    </ligand>
</feature>
<comment type="subcellular location">
    <subcellularLocation>
        <location evidence="2 11">Cytoplasm</location>
    </subcellularLocation>
</comment>
<dbReference type="InterPro" id="IPR015422">
    <property type="entry name" value="PyrdxlP-dep_Trfase_small"/>
</dbReference>
<dbReference type="NCBIfam" id="TIGR00508">
    <property type="entry name" value="bioA"/>
    <property type="match status" value="1"/>
</dbReference>
<comment type="cofactor">
    <cofactor evidence="1 11">
        <name>pyridoxal 5'-phosphate</name>
        <dbReference type="ChEBI" id="CHEBI:597326"/>
    </cofactor>
</comment>
<accession>A0A1F7SCR8</accession>
<dbReference type="SUPFAM" id="SSF53383">
    <property type="entry name" value="PLP-dependent transferases"/>
    <property type="match status" value="1"/>
</dbReference>
<keyword evidence="5 11" id="KW-0032">Aminotransferase</keyword>
<dbReference type="AlphaFoldDB" id="A0A1F7SCR8"/>
<comment type="catalytic activity">
    <reaction evidence="11">
        <text>(8S)-8-amino-7-oxononanoate + S-adenosyl-L-methionine = S-adenosyl-4-methylsulfanyl-2-oxobutanoate + (7R,8S)-7,8-diammoniononanoate</text>
        <dbReference type="Rhea" id="RHEA:16861"/>
        <dbReference type="ChEBI" id="CHEBI:16490"/>
        <dbReference type="ChEBI" id="CHEBI:59789"/>
        <dbReference type="ChEBI" id="CHEBI:149468"/>
        <dbReference type="ChEBI" id="CHEBI:149469"/>
        <dbReference type="EC" id="2.6.1.62"/>
    </reaction>
</comment>
<evidence type="ECO:0000256" key="1">
    <source>
        <dbReference type="ARBA" id="ARBA00001933"/>
    </source>
</evidence>
<dbReference type="PIRSF" id="PIRSF000521">
    <property type="entry name" value="Transaminase_4ab_Lys_Orn"/>
    <property type="match status" value="1"/>
</dbReference>
<dbReference type="EC" id="2.6.1.62" evidence="11"/>
<dbReference type="STRING" id="1817883.A3G31_03390"/>
<sequence>MSVNKEKINNKAELESDDKQHIWHPFTQMKEYIEEKPLIIEEGEGVYLKDIYGNSYIDGVSSLWVTTHGHRKKEIDDAIIRQIKKISHSTLLGLANTPTINLAKKLIQIVPQGLEKVFFSDNGSTAVEISLKIAFQYWQQKGEKYKSKTRFASLKNAYHGDTLGAVSVGGIDLFHNIYSPLLFRTFKAKSPYCYRCEDGLSYPDCKLFCAKDLEEILKNNSSEIAALIIEPMVQAAGGMIVFPKGYLKKARELCTKYNVLMITDEVATGFGRTGKMFACEHEKIAPDIMAVAKGITGGYLPLAVTITTKEIYNAFLGEYRELKTFFHGHTYTGNPLACAAALASLKIFEDEKVLDNLQVKISYLKERLQSFYELPGVGDIRQCGFITGIELVKNKASKEYYPLEEKIGVKVIMEARKRGVILRPLGNVIVLMPPLSISQNELRQLVDVTYEAIKAVS</sequence>
<keyword evidence="4 11" id="KW-0963">Cytoplasm</keyword>
<protein>
    <recommendedName>
        <fullName evidence="11">Adenosylmethionine-8-amino-7-oxononanoate aminotransferase</fullName>
        <ecNumber evidence="11">2.6.1.62</ecNumber>
    </recommendedName>
    <alternativeName>
        <fullName evidence="11">7,8-diamino-pelargonic acid aminotransferase</fullName>
        <shortName evidence="11">DAPA AT</shortName>
        <shortName evidence="11">DAPA aminotransferase</shortName>
    </alternativeName>
    <alternativeName>
        <fullName evidence="11">7,8-diaminononanoate synthase</fullName>
        <shortName evidence="11">DANS</shortName>
    </alternativeName>
    <alternativeName>
        <fullName evidence="11">Diaminopelargonic acid synthase</fullName>
    </alternativeName>
</protein>
<comment type="similarity">
    <text evidence="10 11">Belongs to the class-III pyridoxal-phosphate-dependent aminotransferase family. BioA subfamily.</text>
</comment>
<evidence type="ECO:0000256" key="10">
    <source>
        <dbReference type="ARBA" id="ARBA00060970"/>
    </source>
</evidence>
<dbReference type="InterPro" id="IPR005815">
    <property type="entry name" value="BioA"/>
</dbReference>
<dbReference type="Pfam" id="PF00202">
    <property type="entry name" value="Aminotran_3"/>
    <property type="match status" value="1"/>
</dbReference>
<dbReference type="PANTHER" id="PTHR42684">
    <property type="entry name" value="ADENOSYLMETHIONINE-8-AMINO-7-OXONONANOATE AMINOTRANSFERASE"/>
    <property type="match status" value="1"/>
</dbReference>
<dbReference type="Gene3D" id="3.40.640.10">
    <property type="entry name" value="Type I PLP-dependent aspartate aminotransferase-like (Major domain)"/>
    <property type="match status" value="1"/>
</dbReference>
<dbReference type="EMBL" id="MGDI01000041">
    <property type="protein sequence ID" value="OGL51511.1"/>
    <property type="molecule type" value="Genomic_DNA"/>
</dbReference>
<dbReference type="CDD" id="cd00610">
    <property type="entry name" value="OAT_like"/>
    <property type="match status" value="1"/>
</dbReference>
<keyword evidence="9 11" id="KW-0663">Pyridoxal phosphate</keyword>
<evidence type="ECO:0000313" key="13">
    <source>
        <dbReference type="Proteomes" id="UP000178082"/>
    </source>
</evidence>
<dbReference type="FunFam" id="3.40.640.10:FF:000078">
    <property type="entry name" value="Adenosylmethionine-8-amino-7-oxononanoate aminotransferase"/>
    <property type="match status" value="1"/>
</dbReference>
<dbReference type="PANTHER" id="PTHR42684:SF17">
    <property type="entry name" value="ADENOSYLMETHIONINE-8-AMINO-7-OXONONANOATE AMINOTRANSFERASE"/>
    <property type="match status" value="1"/>
</dbReference>
<comment type="pathway">
    <text evidence="11">Cofactor biosynthesis; biotin biosynthesis; 7,8-diaminononanoate from 8-amino-7-oxononanoate (SAM route): step 1/1.</text>
</comment>
<dbReference type="GO" id="GO:0009102">
    <property type="term" value="P:biotin biosynthetic process"/>
    <property type="evidence" value="ECO:0007669"/>
    <property type="project" value="UniProtKB-UniRule"/>
</dbReference>
<keyword evidence="6 11" id="KW-0808">Transferase</keyword>
<dbReference type="GO" id="GO:0004015">
    <property type="term" value="F:adenosylmethionine-8-amino-7-oxononanoate transaminase activity"/>
    <property type="evidence" value="ECO:0007669"/>
    <property type="project" value="UniProtKB-UniRule"/>
</dbReference>
<feature type="binding site" evidence="11">
    <location>
        <position position="328"/>
    </location>
    <ligand>
        <name>substrate</name>
    </ligand>
</feature>
<feature type="binding site" evidence="11">
    <location>
        <position position="423"/>
    </location>
    <ligand>
        <name>substrate</name>
    </ligand>
</feature>
<evidence type="ECO:0000256" key="11">
    <source>
        <dbReference type="HAMAP-Rule" id="MF_00834"/>
    </source>
</evidence>
<comment type="caution">
    <text evidence="12">The sequence shown here is derived from an EMBL/GenBank/DDBJ whole genome shotgun (WGS) entry which is preliminary data.</text>
</comment>
<evidence type="ECO:0000313" key="12">
    <source>
        <dbReference type="EMBL" id="OGL51511.1"/>
    </source>
</evidence>
<feature type="binding site" evidence="11">
    <location>
        <position position="293"/>
    </location>
    <ligand>
        <name>substrate</name>
    </ligand>
</feature>
<feature type="binding site" evidence="11">
    <location>
        <position position="264"/>
    </location>
    <ligand>
        <name>pyridoxal 5'-phosphate</name>
        <dbReference type="ChEBI" id="CHEBI:597326"/>
    </ligand>
</feature>
<dbReference type="InterPro" id="IPR005814">
    <property type="entry name" value="Aminotrans_3"/>
</dbReference>
<dbReference type="PROSITE" id="PS00600">
    <property type="entry name" value="AA_TRANSFER_CLASS_3"/>
    <property type="match status" value="1"/>
</dbReference>
<gene>
    <name evidence="11" type="primary">bioA</name>
    <name evidence="12" type="ORF">A3G31_03390</name>
</gene>
<evidence type="ECO:0000256" key="7">
    <source>
        <dbReference type="ARBA" id="ARBA00022691"/>
    </source>
</evidence>
<evidence type="ECO:0000256" key="8">
    <source>
        <dbReference type="ARBA" id="ARBA00022756"/>
    </source>
</evidence>
<reference evidence="12 13" key="1">
    <citation type="journal article" date="2016" name="Nat. Commun.">
        <title>Thousands of microbial genomes shed light on interconnected biogeochemical processes in an aquifer system.</title>
        <authorList>
            <person name="Anantharaman K."/>
            <person name="Brown C.T."/>
            <person name="Hug L.A."/>
            <person name="Sharon I."/>
            <person name="Castelle C.J."/>
            <person name="Probst A.J."/>
            <person name="Thomas B.C."/>
            <person name="Singh A."/>
            <person name="Wilkins M.J."/>
            <person name="Karaoz U."/>
            <person name="Brodie E.L."/>
            <person name="Williams K.H."/>
            <person name="Hubbard S.S."/>
            <person name="Banfield J.F."/>
        </authorList>
    </citation>
    <scope>NUCLEOTIDE SEQUENCE [LARGE SCALE GENOMIC DNA]</scope>
</reference>
<dbReference type="GO" id="GO:0005737">
    <property type="term" value="C:cytoplasm"/>
    <property type="evidence" value="ECO:0007669"/>
    <property type="project" value="UniProtKB-SubCell"/>
</dbReference>
<dbReference type="HAMAP" id="MF_00834">
    <property type="entry name" value="BioA"/>
    <property type="match status" value="1"/>
</dbReference>
<dbReference type="NCBIfam" id="NF004624">
    <property type="entry name" value="PRK05964.1"/>
    <property type="match status" value="1"/>
</dbReference>
<comment type="subunit">
    <text evidence="3 11">Homodimer.</text>
</comment>
<keyword evidence="7 11" id="KW-0949">S-adenosyl-L-methionine</keyword>
<organism evidence="12 13">
    <name type="scientific">Candidatus Schekmanbacteria bacterium RIFCSPLOWO2_12_FULL_38_15</name>
    <dbReference type="NCBI Taxonomy" id="1817883"/>
    <lineage>
        <taxon>Bacteria</taxon>
        <taxon>Candidatus Schekmaniibacteriota</taxon>
    </lineage>
</organism>
<keyword evidence="8 11" id="KW-0093">Biotin biosynthesis</keyword>
<comment type="function">
    <text evidence="11">Catalyzes the transfer of the alpha-amino group from S-adenosyl-L-methionine (SAM) to 7-keto-8-aminopelargonic acid (KAPA) to form 7,8-diaminopelargonic acid (DAPA). It is the only aminotransferase known to utilize SAM as an amino donor.</text>
</comment>
<evidence type="ECO:0000256" key="4">
    <source>
        <dbReference type="ARBA" id="ARBA00022490"/>
    </source>
</evidence>
<feature type="binding site" evidence="11">
    <location>
        <begin position="329"/>
        <end position="330"/>
    </location>
    <ligand>
        <name>pyridoxal 5'-phosphate</name>
        <dbReference type="ChEBI" id="CHEBI:597326"/>
    </ligand>
</feature>
<dbReference type="Gene3D" id="3.90.1150.10">
    <property type="entry name" value="Aspartate Aminotransferase, domain 1"/>
    <property type="match status" value="1"/>
</dbReference>
<dbReference type="GO" id="GO:0030170">
    <property type="term" value="F:pyridoxal phosphate binding"/>
    <property type="evidence" value="ECO:0007669"/>
    <property type="project" value="UniProtKB-UniRule"/>
</dbReference>
<evidence type="ECO:0000256" key="2">
    <source>
        <dbReference type="ARBA" id="ARBA00004496"/>
    </source>
</evidence>
<dbReference type="InterPro" id="IPR015421">
    <property type="entry name" value="PyrdxlP-dep_Trfase_major"/>
</dbReference>
<dbReference type="InterPro" id="IPR015424">
    <property type="entry name" value="PyrdxlP-dep_Trfase"/>
</dbReference>
<proteinExistence type="inferred from homology"/>
<feature type="modified residue" description="N6-(pyridoxal phosphate)lysine" evidence="11">
    <location>
        <position position="293"/>
    </location>
</feature>
<feature type="site" description="Participates in the substrate recognition with KAPA and in a stacking interaction with the adenine ring of SAM" evidence="11">
    <location>
        <position position="26"/>
    </location>
</feature>
<evidence type="ECO:0000256" key="6">
    <source>
        <dbReference type="ARBA" id="ARBA00022679"/>
    </source>
</evidence>
<dbReference type="UniPathway" id="UPA00078">
    <property type="reaction ID" value="UER00160"/>
</dbReference>
<evidence type="ECO:0000256" key="3">
    <source>
        <dbReference type="ARBA" id="ARBA00011738"/>
    </source>
</evidence>